<organism evidence="6">
    <name type="scientific">Vreelandella sp. SM1641</name>
    <dbReference type="NCBI Taxonomy" id="3126101"/>
    <lineage>
        <taxon>Bacteria</taxon>
        <taxon>Pseudomonadati</taxon>
        <taxon>Pseudomonadota</taxon>
        <taxon>Gammaproteobacteria</taxon>
        <taxon>Oceanospirillales</taxon>
        <taxon>Halomonadaceae</taxon>
        <taxon>Vreelandella</taxon>
    </lineage>
</organism>
<gene>
    <name evidence="6" type="primary">rdgC</name>
    <name evidence="6" type="ORF">V8F66_23515</name>
</gene>
<keyword evidence="4" id="KW-0963">Cytoplasm</keyword>
<name>A0AAU7XWW3_9GAMM</name>
<dbReference type="GO" id="GO:0003690">
    <property type="term" value="F:double-stranded DNA binding"/>
    <property type="evidence" value="ECO:0007669"/>
    <property type="project" value="TreeGrafter"/>
</dbReference>
<comment type="subcellular location">
    <subcellularLocation>
        <location evidence="1">Cytoplasm</location>
        <location evidence="1">Nucleoid</location>
    </subcellularLocation>
</comment>
<evidence type="ECO:0000256" key="4">
    <source>
        <dbReference type="ARBA" id="ARBA00022490"/>
    </source>
</evidence>
<sequence length="235" mass="25551">MEERAAEMEKASGSHLRRAEKQLLKEQVYEELLPTSLKRTGHFLMAIDIRRKWILIDAASRKKAEEALNLLRLTLGSLKVTPMATSDRPTALMTRWLAASTERAEGWALGEFCQLESPSGNDGVIKVSEVDLDSDEIQQHLDGGRICSALSIARTGQLAMQLQDDLALKKIKSDDALLEKADSGDDEASRFDADAHIHIPALAAVAEELITLLGGEVAPTLESAPGKPVQASKTA</sequence>
<dbReference type="Pfam" id="PF04381">
    <property type="entry name" value="RdgC"/>
    <property type="match status" value="1"/>
</dbReference>
<dbReference type="PANTHER" id="PTHR38103">
    <property type="entry name" value="RECOMBINATION-ASSOCIATED PROTEIN RDGC"/>
    <property type="match status" value="1"/>
</dbReference>
<reference evidence="6" key="1">
    <citation type="submission" date="2024-02" db="EMBL/GenBank/DDBJ databases">
        <title>Complete genome sequence of Vreelandella sp. SM1641, a marine exopolysaccharide-producing bacterium isolated from deep-sea hydrothermal sediment of the southwest Indian Ocean.</title>
        <authorList>
            <person name="Zhu H."/>
            <person name="Sun M."/>
        </authorList>
    </citation>
    <scope>NUCLEOTIDE SEQUENCE</scope>
    <source>
        <strain evidence="6">SM1641</strain>
        <plasmid evidence="6">plasA</plasmid>
    </source>
</reference>
<dbReference type="GO" id="GO:0006310">
    <property type="term" value="P:DNA recombination"/>
    <property type="evidence" value="ECO:0007669"/>
    <property type="project" value="UniProtKB-KW"/>
</dbReference>
<dbReference type="RefSeq" id="WP_268762339.1">
    <property type="nucleotide sequence ID" value="NZ_CP158485.1"/>
</dbReference>
<evidence type="ECO:0000256" key="5">
    <source>
        <dbReference type="ARBA" id="ARBA00023172"/>
    </source>
</evidence>
<dbReference type="GO" id="GO:0043590">
    <property type="term" value="C:bacterial nucleoid"/>
    <property type="evidence" value="ECO:0007669"/>
    <property type="project" value="TreeGrafter"/>
</dbReference>
<dbReference type="InterPro" id="IPR007476">
    <property type="entry name" value="RdgC"/>
</dbReference>
<comment type="similarity">
    <text evidence="2">Belongs to the RdgC family.</text>
</comment>
<keyword evidence="6" id="KW-0614">Plasmid</keyword>
<dbReference type="GO" id="GO:0000018">
    <property type="term" value="P:regulation of DNA recombination"/>
    <property type="evidence" value="ECO:0007669"/>
    <property type="project" value="TreeGrafter"/>
</dbReference>
<geneLocation type="plasmid" evidence="6">
    <name>plasA</name>
</geneLocation>
<dbReference type="KEGG" id="vrs:V8F66_23515"/>
<dbReference type="AlphaFoldDB" id="A0AAU7XWW3"/>
<dbReference type="EMBL" id="CP158485">
    <property type="protein sequence ID" value="XBY61233.1"/>
    <property type="molecule type" value="Genomic_DNA"/>
</dbReference>
<dbReference type="PANTHER" id="PTHR38103:SF1">
    <property type="entry name" value="RECOMBINATION-ASSOCIATED PROTEIN RDGC"/>
    <property type="match status" value="1"/>
</dbReference>
<evidence type="ECO:0000256" key="1">
    <source>
        <dbReference type="ARBA" id="ARBA00004453"/>
    </source>
</evidence>
<proteinExistence type="inferred from homology"/>
<evidence type="ECO:0000256" key="2">
    <source>
        <dbReference type="ARBA" id="ARBA00008657"/>
    </source>
</evidence>
<keyword evidence="5" id="KW-0233">DNA recombination</keyword>
<protein>
    <recommendedName>
        <fullName evidence="3">Recombination-associated protein RdgC</fullName>
    </recommendedName>
</protein>
<accession>A0AAU7XWW3</accession>
<evidence type="ECO:0000256" key="3">
    <source>
        <dbReference type="ARBA" id="ARBA00022296"/>
    </source>
</evidence>
<evidence type="ECO:0000313" key="6">
    <source>
        <dbReference type="EMBL" id="XBY61233.1"/>
    </source>
</evidence>